<evidence type="ECO:0000313" key="2">
    <source>
        <dbReference type="Proteomes" id="UP000320672"/>
    </source>
</evidence>
<reference evidence="1 2" key="1">
    <citation type="submission" date="2019-02" db="EMBL/GenBank/DDBJ databases">
        <title>Deep-cultivation of Planctomycetes and their phenomic and genomic characterization uncovers novel biology.</title>
        <authorList>
            <person name="Wiegand S."/>
            <person name="Jogler M."/>
            <person name="Boedeker C."/>
            <person name="Pinto D."/>
            <person name="Vollmers J."/>
            <person name="Rivas-Marin E."/>
            <person name="Kohn T."/>
            <person name="Peeters S.H."/>
            <person name="Heuer A."/>
            <person name="Rast P."/>
            <person name="Oberbeckmann S."/>
            <person name="Bunk B."/>
            <person name="Jeske O."/>
            <person name="Meyerdierks A."/>
            <person name="Storesund J.E."/>
            <person name="Kallscheuer N."/>
            <person name="Luecker S."/>
            <person name="Lage O.M."/>
            <person name="Pohl T."/>
            <person name="Merkel B.J."/>
            <person name="Hornburger P."/>
            <person name="Mueller R.-W."/>
            <person name="Bruemmer F."/>
            <person name="Labrenz M."/>
            <person name="Spormann A.M."/>
            <person name="Op den Camp H."/>
            <person name="Overmann J."/>
            <person name="Amann R."/>
            <person name="Jetten M.S.M."/>
            <person name="Mascher T."/>
            <person name="Medema M.H."/>
            <person name="Devos D.P."/>
            <person name="Kaster A.-K."/>
            <person name="Ovreas L."/>
            <person name="Rohde M."/>
            <person name="Galperin M.Y."/>
            <person name="Jogler C."/>
        </authorList>
    </citation>
    <scope>NUCLEOTIDE SEQUENCE [LARGE SCALE GENOMIC DNA]</scope>
    <source>
        <strain evidence="1 2">FF011L</strain>
    </source>
</reference>
<sequence length="84" mass="9176">MGPISLGERQSVVWKQHVAESLRDSACCILRIGEAELRGAELRLASAGAASLSLFDPAYFLFGGRGEPDFLFLLLSHPERKTTN</sequence>
<organism evidence="1 2">
    <name type="scientific">Roseimaritima multifibrata</name>
    <dbReference type="NCBI Taxonomy" id="1930274"/>
    <lineage>
        <taxon>Bacteria</taxon>
        <taxon>Pseudomonadati</taxon>
        <taxon>Planctomycetota</taxon>
        <taxon>Planctomycetia</taxon>
        <taxon>Pirellulales</taxon>
        <taxon>Pirellulaceae</taxon>
        <taxon>Roseimaritima</taxon>
    </lineage>
</organism>
<dbReference type="Proteomes" id="UP000320672">
    <property type="component" value="Chromosome"/>
</dbReference>
<name>A0A517MNB0_9BACT</name>
<proteinExistence type="predicted"/>
<dbReference type="EMBL" id="CP036262">
    <property type="protein sequence ID" value="QDS96366.1"/>
    <property type="molecule type" value="Genomic_DNA"/>
</dbReference>
<gene>
    <name evidence="1" type="ORF">FF011L_51740</name>
</gene>
<dbReference type="KEGG" id="rml:FF011L_51740"/>
<accession>A0A517MNB0</accession>
<dbReference type="AlphaFoldDB" id="A0A517MNB0"/>
<protein>
    <submittedName>
        <fullName evidence="1">Uncharacterized protein</fullName>
    </submittedName>
</protein>
<keyword evidence="2" id="KW-1185">Reference proteome</keyword>
<evidence type="ECO:0000313" key="1">
    <source>
        <dbReference type="EMBL" id="QDS96366.1"/>
    </source>
</evidence>